<feature type="domain" description="Thioredoxin" evidence="6">
    <location>
        <begin position="146"/>
        <end position="286"/>
    </location>
</feature>
<dbReference type="RefSeq" id="WP_173412998.1">
    <property type="nucleotide sequence ID" value="NZ_CP054139.1"/>
</dbReference>
<evidence type="ECO:0000256" key="3">
    <source>
        <dbReference type="ARBA" id="ARBA00023157"/>
    </source>
</evidence>
<dbReference type="InterPro" id="IPR050553">
    <property type="entry name" value="Thioredoxin_ResA/DsbE_sf"/>
</dbReference>
<evidence type="ECO:0000256" key="2">
    <source>
        <dbReference type="ARBA" id="ARBA00022748"/>
    </source>
</evidence>
<reference evidence="7 8" key="1">
    <citation type="submission" date="2020-05" db="EMBL/GenBank/DDBJ databases">
        <title>Mucilaginibacter mali sp. nov.</title>
        <authorList>
            <person name="Kim H.S."/>
            <person name="Lee K.C."/>
            <person name="Suh M.K."/>
            <person name="Kim J.-S."/>
            <person name="Han K.-I."/>
            <person name="Eom M.K."/>
            <person name="Shin Y.K."/>
            <person name="Lee J.-S."/>
        </authorList>
    </citation>
    <scope>NUCLEOTIDE SEQUENCE [LARGE SCALE GENOMIC DNA]</scope>
    <source>
        <strain evidence="7 8">G2-14</strain>
    </source>
</reference>
<keyword evidence="5" id="KW-0732">Signal</keyword>
<feature type="signal peptide" evidence="5">
    <location>
        <begin position="1"/>
        <end position="19"/>
    </location>
</feature>
<dbReference type="KEGG" id="mmab:HQ865_00485"/>
<keyword evidence="3" id="KW-1015">Disulfide bond</keyword>
<evidence type="ECO:0000256" key="4">
    <source>
        <dbReference type="ARBA" id="ARBA00023284"/>
    </source>
</evidence>
<dbReference type="InterPro" id="IPR000866">
    <property type="entry name" value="AhpC/TSA"/>
</dbReference>
<feature type="chain" id="PRO_5028906209" evidence="5">
    <location>
        <begin position="20"/>
        <end position="286"/>
    </location>
</feature>
<organism evidence="7 8">
    <name type="scientific">Mucilaginibacter mali</name>
    <dbReference type="NCBI Taxonomy" id="2740462"/>
    <lineage>
        <taxon>Bacteria</taxon>
        <taxon>Pseudomonadati</taxon>
        <taxon>Bacteroidota</taxon>
        <taxon>Sphingobacteriia</taxon>
        <taxon>Sphingobacteriales</taxon>
        <taxon>Sphingobacteriaceae</taxon>
        <taxon>Mucilaginibacter</taxon>
    </lineage>
</organism>
<dbReference type="GO" id="GO:0030313">
    <property type="term" value="C:cell envelope"/>
    <property type="evidence" value="ECO:0007669"/>
    <property type="project" value="UniProtKB-SubCell"/>
</dbReference>
<dbReference type="InterPro" id="IPR036249">
    <property type="entry name" value="Thioredoxin-like_sf"/>
</dbReference>
<dbReference type="AlphaFoldDB" id="A0A7D4UDY4"/>
<dbReference type="PROSITE" id="PS51352">
    <property type="entry name" value="THIOREDOXIN_2"/>
    <property type="match status" value="1"/>
</dbReference>
<keyword evidence="4" id="KW-0676">Redox-active center</keyword>
<protein>
    <submittedName>
        <fullName evidence="7">Redoxin domain-containing protein</fullName>
    </submittedName>
</protein>
<sequence>MIKKALVTVFCLLPSIIFAQTAKRPALADTSDMASYNVYIKPIKDKIAKLTAAFMKAPTATRVSKKYQDIYQPKFDSLYKESDRLNREWVMRHPNSPSSLTALTASYMAYHDYEHTSAAFNSLSDQLKNTDKGKLIAKNIEKFNTVALGADAPEFSQAAPDGKMISLSSFKGKYLLIEFWASWCVPCRAKNPDLIKTYQKFREKNFAILGVSSDKDKQAWVAAIKKDGLTWPQVSDLQYRNNAVALLYRVHAIPQNFLINPDGKVVAKNLFGKDLDKKLGEILGVM</sequence>
<dbReference type="GO" id="GO:0017004">
    <property type="term" value="P:cytochrome complex assembly"/>
    <property type="evidence" value="ECO:0007669"/>
    <property type="project" value="UniProtKB-KW"/>
</dbReference>
<evidence type="ECO:0000313" key="7">
    <source>
        <dbReference type="EMBL" id="QKJ28296.1"/>
    </source>
</evidence>
<dbReference type="EMBL" id="CP054139">
    <property type="protein sequence ID" value="QKJ28296.1"/>
    <property type="molecule type" value="Genomic_DNA"/>
</dbReference>
<name>A0A7D4UDY4_9SPHI</name>
<dbReference type="GO" id="GO:0016209">
    <property type="term" value="F:antioxidant activity"/>
    <property type="evidence" value="ECO:0007669"/>
    <property type="project" value="InterPro"/>
</dbReference>
<dbReference type="Gene3D" id="3.40.30.10">
    <property type="entry name" value="Glutaredoxin"/>
    <property type="match status" value="1"/>
</dbReference>
<dbReference type="InterPro" id="IPR013766">
    <property type="entry name" value="Thioredoxin_domain"/>
</dbReference>
<keyword evidence="2" id="KW-0201">Cytochrome c-type biogenesis</keyword>
<dbReference type="Pfam" id="PF00578">
    <property type="entry name" value="AhpC-TSA"/>
    <property type="match status" value="1"/>
</dbReference>
<dbReference type="GO" id="GO:0016491">
    <property type="term" value="F:oxidoreductase activity"/>
    <property type="evidence" value="ECO:0007669"/>
    <property type="project" value="InterPro"/>
</dbReference>
<dbReference type="PANTHER" id="PTHR42852:SF6">
    <property type="entry name" value="THIOL:DISULFIDE INTERCHANGE PROTEIN DSBE"/>
    <property type="match status" value="1"/>
</dbReference>
<evidence type="ECO:0000256" key="5">
    <source>
        <dbReference type="SAM" id="SignalP"/>
    </source>
</evidence>
<dbReference type="PANTHER" id="PTHR42852">
    <property type="entry name" value="THIOL:DISULFIDE INTERCHANGE PROTEIN DSBE"/>
    <property type="match status" value="1"/>
</dbReference>
<evidence type="ECO:0000259" key="6">
    <source>
        <dbReference type="PROSITE" id="PS51352"/>
    </source>
</evidence>
<comment type="subcellular location">
    <subcellularLocation>
        <location evidence="1">Cell envelope</location>
    </subcellularLocation>
</comment>
<accession>A0A7D4UDY4</accession>
<proteinExistence type="predicted"/>
<dbReference type="Proteomes" id="UP000505355">
    <property type="component" value="Chromosome"/>
</dbReference>
<dbReference type="InterPro" id="IPR017937">
    <property type="entry name" value="Thioredoxin_CS"/>
</dbReference>
<dbReference type="PROSITE" id="PS00194">
    <property type="entry name" value="THIOREDOXIN_1"/>
    <property type="match status" value="1"/>
</dbReference>
<gene>
    <name evidence="7" type="ORF">HQ865_00485</name>
</gene>
<dbReference type="SUPFAM" id="SSF52833">
    <property type="entry name" value="Thioredoxin-like"/>
    <property type="match status" value="1"/>
</dbReference>
<evidence type="ECO:0000313" key="8">
    <source>
        <dbReference type="Proteomes" id="UP000505355"/>
    </source>
</evidence>
<keyword evidence="8" id="KW-1185">Reference proteome</keyword>
<evidence type="ECO:0000256" key="1">
    <source>
        <dbReference type="ARBA" id="ARBA00004196"/>
    </source>
</evidence>
<dbReference type="CDD" id="cd02966">
    <property type="entry name" value="TlpA_like_family"/>
    <property type="match status" value="1"/>
</dbReference>